<dbReference type="AlphaFoldDB" id="A0A2V3ZYH3"/>
<dbReference type="GO" id="GO:0016747">
    <property type="term" value="F:acyltransferase activity, transferring groups other than amino-acyl groups"/>
    <property type="evidence" value="ECO:0007669"/>
    <property type="project" value="InterPro"/>
</dbReference>
<dbReference type="Proteomes" id="UP000248079">
    <property type="component" value="Unassembled WGS sequence"/>
</dbReference>
<reference evidence="2 3" key="1">
    <citation type="submission" date="2018-05" db="EMBL/GenBank/DDBJ databases">
        <title>Marinifilum breve JC075T sp. nov., a marine bacterium isolated from Yongle Blue Hole in the South China Sea.</title>
        <authorList>
            <person name="Fu T."/>
        </authorList>
    </citation>
    <scope>NUCLEOTIDE SEQUENCE [LARGE SCALE GENOMIC DNA]</scope>
    <source>
        <strain evidence="2 3">JC075</strain>
    </source>
</reference>
<dbReference type="PANTHER" id="PTHR43792">
    <property type="entry name" value="GNAT FAMILY, PUTATIVE (AFU_ORTHOLOGUE AFUA_3G00765)-RELATED-RELATED"/>
    <property type="match status" value="1"/>
</dbReference>
<feature type="domain" description="N-acetyltransferase" evidence="1">
    <location>
        <begin position="8"/>
        <end position="174"/>
    </location>
</feature>
<name>A0A2V3ZYH3_9BACT</name>
<protein>
    <submittedName>
        <fullName evidence="2">GNAT family N-acetyltransferase</fullName>
    </submittedName>
</protein>
<dbReference type="Pfam" id="PF13302">
    <property type="entry name" value="Acetyltransf_3"/>
    <property type="match status" value="1"/>
</dbReference>
<evidence type="ECO:0000313" key="3">
    <source>
        <dbReference type="Proteomes" id="UP000248079"/>
    </source>
</evidence>
<dbReference type="PROSITE" id="PS51186">
    <property type="entry name" value="GNAT"/>
    <property type="match status" value="1"/>
</dbReference>
<dbReference type="InterPro" id="IPR000182">
    <property type="entry name" value="GNAT_dom"/>
</dbReference>
<evidence type="ECO:0000313" key="2">
    <source>
        <dbReference type="EMBL" id="PXY01468.1"/>
    </source>
</evidence>
<dbReference type="PANTHER" id="PTHR43792:SF1">
    <property type="entry name" value="N-ACETYLTRANSFERASE DOMAIN-CONTAINING PROTEIN"/>
    <property type="match status" value="1"/>
</dbReference>
<organism evidence="2 3">
    <name type="scientific">Marinifilum breve</name>
    <dbReference type="NCBI Taxonomy" id="2184082"/>
    <lineage>
        <taxon>Bacteria</taxon>
        <taxon>Pseudomonadati</taxon>
        <taxon>Bacteroidota</taxon>
        <taxon>Bacteroidia</taxon>
        <taxon>Marinilabiliales</taxon>
        <taxon>Marinifilaceae</taxon>
    </lineage>
</organism>
<evidence type="ECO:0000259" key="1">
    <source>
        <dbReference type="PROSITE" id="PS51186"/>
    </source>
</evidence>
<proteinExistence type="predicted"/>
<dbReference type="Gene3D" id="3.40.630.30">
    <property type="match status" value="1"/>
</dbReference>
<keyword evidence="2" id="KW-0808">Transferase</keyword>
<sequence>MKLETKRLLLEKLEIKHAEAFYSYRSDAETNKYQGWIPYALEDCQHFIKNRIAEEFNETGTWYQFAIILKESNEMIGDFGVHFLDGDTHQVEIGCTINKNYHRKGYAKEAVSAVLNHLFCNLKKHRISASVDPLNTGSIRLMERLGFRKEAHFKESILINGKWVDDVIYAILDKEWLAIND</sequence>
<dbReference type="InterPro" id="IPR016181">
    <property type="entry name" value="Acyl_CoA_acyltransferase"/>
</dbReference>
<dbReference type="RefSeq" id="WP_110360281.1">
    <property type="nucleotide sequence ID" value="NZ_QFLI01000003.1"/>
</dbReference>
<dbReference type="SUPFAM" id="SSF55729">
    <property type="entry name" value="Acyl-CoA N-acyltransferases (Nat)"/>
    <property type="match status" value="1"/>
</dbReference>
<gene>
    <name evidence="2" type="ORF">DF185_08260</name>
</gene>
<keyword evidence="3" id="KW-1185">Reference proteome</keyword>
<dbReference type="OrthoDB" id="9788916at2"/>
<dbReference type="EMBL" id="QFLI01000003">
    <property type="protein sequence ID" value="PXY01468.1"/>
    <property type="molecule type" value="Genomic_DNA"/>
</dbReference>
<dbReference type="InterPro" id="IPR051531">
    <property type="entry name" value="N-acetyltransferase"/>
</dbReference>
<accession>A0A2V3ZYH3</accession>
<comment type="caution">
    <text evidence="2">The sequence shown here is derived from an EMBL/GenBank/DDBJ whole genome shotgun (WGS) entry which is preliminary data.</text>
</comment>